<dbReference type="Pfam" id="PF03797">
    <property type="entry name" value="Autotransporter"/>
    <property type="match status" value="1"/>
</dbReference>
<dbReference type="RefSeq" id="WP_188318071.1">
    <property type="nucleotide sequence ID" value="NZ_CP015625.1"/>
</dbReference>
<keyword evidence="4" id="KW-1185">Reference proteome</keyword>
<dbReference type="InterPro" id="IPR051551">
    <property type="entry name" value="Autotransporter_adhesion"/>
</dbReference>
<dbReference type="CDD" id="cd01344">
    <property type="entry name" value="PL2_Passenger_AT"/>
    <property type="match status" value="1"/>
</dbReference>
<dbReference type="SUPFAM" id="SSF103515">
    <property type="entry name" value="Autotransporter"/>
    <property type="match status" value="1"/>
</dbReference>
<feature type="domain" description="Autotransporter" evidence="2">
    <location>
        <begin position="1634"/>
        <end position="1916"/>
    </location>
</feature>
<name>A0A1U9MG96_9HYPH</name>
<dbReference type="InterPro" id="IPR043990">
    <property type="entry name" value="AC_1"/>
</dbReference>
<dbReference type="PANTHER" id="PTHR35037:SF3">
    <property type="entry name" value="C-TERMINAL REGION OF AIDA-LIKE PROTEIN"/>
    <property type="match status" value="1"/>
</dbReference>
<dbReference type="Gene3D" id="2.160.20.20">
    <property type="match status" value="1"/>
</dbReference>
<evidence type="ECO:0000259" key="2">
    <source>
        <dbReference type="PROSITE" id="PS51208"/>
    </source>
</evidence>
<dbReference type="SUPFAM" id="SSF51126">
    <property type="entry name" value="Pectin lyase-like"/>
    <property type="match status" value="1"/>
</dbReference>
<dbReference type="EMBL" id="CP015625">
    <property type="protein sequence ID" value="AQT46748.1"/>
    <property type="molecule type" value="Genomic_DNA"/>
</dbReference>
<sequence>MSKFTRPYKKFCDQGLGCRIFLSTKSGLRRKLSTLAASSAIFAGSLISNVYAENYCNTQGSSSSGTIATNNSCTVSKENFNPEYSDDYRGAALASGAGETLTINGDLSDINIGKSGISNLEELGKYDPDANGLTKFDLGETKAVRVTDSAGQSSTVNVYDNDSFKVSDWGKEKVLVSEAVNDQQYVNSGFGKAENGGHIDVKFDDFKGNNPYGDSRTVYLSLKNSNLTWADGKGSVVEWHSKNSFESRAYYLEDNDVINRINVPEFPHNFTDYKGDARTINSIDDLKAYNNELIDALQNKDYPDFKTQQAYTDAFSKAIPKYIAKNIKGPGSDYPKDDEIFTPTGDTRAMYASNGGKIVVKSGGQIDTEFDQGKMAGTLVAERGGIVEVESGAIVSSRRNSTIILGQDGDDGHTVGTNNGVVNSGFRESRIHDTTKDSQEYTFGTAVEAFYGGTIENKGIINVAGNRVAETTFAYSNGFYLHGVGTGTNDGIINIGVNNDPLNGRYVGVAIEGYLSKFTNGEAGVIYIGRAAQYNTEKPEETDDTSNSNNAQFYGIMASGNAEAINNGSIIIGSKMQNAVAMAADVPIASTDKSTNFKLINNGSIIINGAVKNDSNLNSARNFGIRAINNGIYNEVSNNGTIELNGYNGVGVYVLAKSDTDTNDALVKLTENSVIKISSPKQDGPLIRNYGVWVEGRPDDTHYARAIIDGTIELEGDGAVGVYVKDGGYAEVTSKANPKFVNGKQQIGFYVYGAQSQIVNSTKKMNVTTVASNLFRIDGGASFLGQGEELTASGDNSVILEGAGSASGTASRIITKDAKLTVSGKGAAAVLINGGAYGEISDKDNKERQIYLTGDGAIGGIVDGRYHRIDTTYTEEVDLNTKLVNYAKIITDSQNVTGFIARNSGLLVNHGVITMTNTNNATGIHVIEGGRLENHGDITVSNGVGLHIEGLIGTDTRANVANASTITVNDGKAGIYLEKNAFLNATGSQGKIRVSGSAHGVLLNSDAKGIVLGVDEITVAAGGKGNGVENNIVSNDSEFAAEIAFKQAIINVEGSGSGIRTAVGLVTHYLDENNVLQKSNVTINVGADGVGYDLRNASLSDPVLQSNAIIGPAYTINVSDQAIGLRTNTSGEVINQSTVWLKEGATGTAWLAGTASKVQNDGILDSKSDKGLLVDLANRPTDASSGTTFINTGQLTAQSATSVAVRGSDLGDTFIFTNSTSNIRGLLKAGKGSDSLTWSGGRWEGGFDMGEGDNDNATISGLVDTSKFGHALAGQGNNKQLTLQNTIIAGGSFNQDDLTKGVNFGTDWNKISLTDGARLTLTDNVFTNGDLDFEIGKQSTLIVDHTKYRGTGGAPTLYSEADDTRKAGTLTLTNNGLIDMGNKTGDGITDKLVIKGNYHSDNGSIRLNSSLGDDGAPSDMVIIDGGTVSGTTTLLIDDLFDNTKSEITKYEGIKVVDAINGATTAEDSFVIGTGWGRGYRRNDGVMAVAGSDTAYAYILARGPLKKARDRDAYNDAEYAYDWYLRSGQDNSNNSDDDHNDTGDNNGNGDGGNNNSGDSSHGGENNQGGTDRPEHPPTPAKPYYGPSVPLYEAYPQVLSSLNRLSTLQQRIGNRFWTDGTDNSENAVHLADQASTLIEHSGFWGRMEGSRSKVTPSRSLTDENYGLDLWRMQSGIDGALVENANGILIGSLSGHFGRAEASVRSDDGHGKVEATGYGIGGAATWYGFNGSYVDLQSQATWYETDFNSKNYTRSDTKNEKGFGYALSAEAGHRLKLTETWDITPQIQLSYSSIDFDSFRDGLNTKVSLRDGDSLEGRVGLAFSRDNAWISDSGDRRRTLLYGIGNLYYEFLDGTKVNVSGTSFRNENEDFQAGLGLGGSYNWNNDNWSLYGEANIRGAFKNISDNYSFGGTAGLRIKF</sequence>
<dbReference type="NCBIfam" id="TIGR01414">
    <property type="entry name" value="autotrans_barl"/>
    <property type="match status" value="1"/>
</dbReference>
<organism evidence="3 4">
    <name type="scientific">Bartonella choladocola</name>
    <dbReference type="NCBI Taxonomy" id="2750995"/>
    <lineage>
        <taxon>Bacteria</taxon>
        <taxon>Pseudomonadati</taxon>
        <taxon>Pseudomonadota</taxon>
        <taxon>Alphaproteobacteria</taxon>
        <taxon>Hyphomicrobiales</taxon>
        <taxon>Bartonellaceae</taxon>
        <taxon>Bartonella</taxon>
    </lineage>
</organism>
<dbReference type="InterPro" id="IPR005546">
    <property type="entry name" value="Autotransporte_beta"/>
</dbReference>
<dbReference type="InterPro" id="IPR012332">
    <property type="entry name" value="Autotransporter_pectin_lyase_C"/>
</dbReference>
<dbReference type="Proteomes" id="UP000189632">
    <property type="component" value="Chromosome"/>
</dbReference>
<dbReference type="PROSITE" id="PS51208">
    <property type="entry name" value="AUTOTRANSPORTER"/>
    <property type="match status" value="1"/>
</dbReference>
<reference evidence="3 4" key="1">
    <citation type="submission" date="2016-11" db="EMBL/GenBank/DDBJ databases">
        <title>Comparative genomics of Bartonella apis.</title>
        <authorList>
            <person name="Engel P."/>
        </authorList>
    </citation>
    <scope>NUCLEOTIDE SEQUENCE [LARGE SCALE GENOMIC DNA]</scope>
    <source>
        <strain evidence="3 4">BBC0122</strain>
    </source>
</reference>
<dbReference type="InterPro" id="IPR006315">
    <property type="entry name" value="OM_autotransptr_brl_dom"/>
</dbReference>
<gene>
    <name evidence="3" type="ORF">BBC0122_006190</name>
</gene>
<dbReference type="Gene3D" id="2.40.128.130">
    <property type="entry name" value="Autotransporter beta-domain"/>
    <property type="match status" value="1"/>
</dbReference>
<evidence type="ECO:0000313" key="4">
    <source>
        <dbReference type="Proteomes" id="UP000189632"/>
    </source>
</evidence>
<dbReference type="Pfam" id="PF18883">
    <property type="entry name" value="AC_1"/>
    <property type="match status" value="1"/>
</dbReference>
<evidence type="ECO:0000256" key="1">
    <source>
        <dbReference type="SAM" id="MobiDB-lite"/>
    </source>
</evidence>
<dbReference type="KEGG" id="bapi:BBC0122_006190"/>
<dbReference type="InterPro" id="IPR011050">
    <property type="entry name" value="Pectin_lyase_fold/virulence"/>
</dbReference>
<dbReference type="GO" id="GO:0019867">
    <property type="term" value="C:outer membrane"/>
    <property type="evidence" value="ECO:0007669"/>
    <property type="project" value="InterPro"/>
</dbReference>
<proteinExistence type="predicted"/>
<feature type="compositionally biased region" description="Low complexity" evidence="1">
    <location>
        <begin position="1554"/>
        <end position="1563"/>
    </location>
</feature>
<dbReference type="PANTHER" id="PTHR35037">
    <property type="entry name" value="C-TERMINAL REGION OF AIDA-LIKE PROTEIN"/>
    <property type="match status" value="1"/>
</dbReference>
<accession>A0A1U9MG96</accession>
<protein>
    <submittedName>
        <fullName evidence="3">Outer membrane autotransporter barrel domain-containing protein</fullName>
    </submittedName>
</protein>
<evidence type="ECO:0000313" key="3">
    <source>
        <dbReference type="EMBL" id="AQT46748.1"/>
    </source>
</evidence>
<dbReference type="SMART" id="SM00869">
    <property type="entry name" value="Autotransporter"/>
    <property type="match status" value="1"/>
</dbReference>
<feature type="region of interest" description="Disordered" evidence="1">
    <location>
        <begin position="1529"/>
        <end position="1586"/>
    </location>
</feature>
<dbReference type="InterPro" id="IPR036709">
    <property type="entry name" value="Autotransporte_beta_dom_sf"/>
</dbReference>